<dbReference type="SMART" id="SM00743">
    <property type="entry name" value="Agenet"/>
    <property type="match status" value="2"/>
</dbReference>
<proteinExistence type="predicted"/>
<gene>
    <name evidence="6" type="ORF">OLEA9_A108661</name>
</gene>
<comment type="caution">
    <text evidence="6">The sequence shown here is derived from an EMBL/GenBank/DDBJ whole genome shotgun (WGS) entry which is preliminary data.</text>
</comment>
<evidence type="ECO:0000313" key="7">
    <source>
        <dbReference type="Proteomes" id="UP000594638"/>
    </source>
</evidence>
<name>A0A8S0R557_OLEEU</name>
<dbReference type="Proteomes" id="UP000594638">
    <property type="component" value="Unassembled WGS sequence"/>
</dbReference>
<feature type="coiled-coil region" evidence="3">
    <location>
        <begin position="597"/>
        <end position="687"/>
    </location>
</feature>
<accession>A0A8S0R557</accession>
<dbReference type="Pfam" id="PF05641">
    <property type="entry name" value="Agenet"/>
    <property type="match status" value="1"/>
</dbReference>
<dbReference type="Gramene" id="OE9A108661T1">
    <property type="protein sequence ID" value="OE9A108661C1"/>
    <property type="gene ID" value="OE9A108661"/>
</dbReference>
<keyword evidence="3" id="KW-0175">Coiled coil</keyword>
<sequence length="689" mass="77555">MVGLMFDGRKLEVSFDIEDCGDAWFPTTIREYLGNLSFLVEYWSKKIGDKAQNLKVNTTSLHIRPCPPVLEDKRFTLFEKVEAFFDFGWWSGVITKELEDSRYIVFLKQIKKHKKFHQSELRPHMEWKNGKWFTSSQGVSILSSDNGNEGLKPKCADGNAVSVLVGSSGNRKDNSEEEIPCSLNSRENQIKQSTPPQKKFKEENVVSVAFMAREKSSEECDHVSVNPASLSIGTNSREQHAAMDQSSYEPSRGKIIQIKQSAKAETIQKRKRGRTPKRFIKGSQAPVTDNGQSGDVASDGMVTQGGIPNSVDSLRNAEVVVTRTEASLPNQESIVLNEDYVELIKGQPEPINSVGDMTNIPFVKYSDKNVVKDSINACEKHSSKRRKMLIIDSSSRGKTTELNCIMKEVEKVIAEVPHNEDDHNEDDNELLSNLNEEMHGPSTFDTSRILPVRTMEQCMVSSKKQEKPFELTNRCETHKGSGMQASGFEDNGAIVLSEQQILPFVKKNVLWKTIESMEIFGKAPQKPHFQPLEHFKESLREGLAIGYMVTFASVVEKASKLLFNDPKSIMVDILETLSDLEKYGFDVGVVRDRVLELIAMKDKHEKLLSQVEELNSQIAQQNLEKSKIDEEIGKISTQIIELQKKLSLAESSKELKGQAIASLQSRLEEIEENIRTAEFDFEGLAARPL</sequence>
<keyword evidence="7" id="KW-1185">Reference proteome</keyword>
<keyword evidence="1" id="KW-0813">Transport</keyword>
<evidence type="ECO:0000256" key="2">
    <source>
        <dbReference type="ARBA" id="ARBA00022604"/>
    </source>
</evidence>
<evidence type="ECO:0000313" key="6">
    <source>
        <dbReference type="EMBL" id="CAA2974420.1"/>
    </source>
</evidence>
<dbReference type="InterPro" id="IPR008395">
    <property type="entry name" value="Agenet-like_dom"/>
</dbReference>
<evidence type="ECO:0000256" key="1">
    <source>
        <dbReference type="ARBA" id="ARBA00022448"/>
    </source>
</evidence>
<feature type="domain" description="Agenet" evidence="5">
    <location>
        <begin position="73"/>
        <end position="129"/>
    </location>
</feature>
<keyword evidence="2" id="KW-0341">Growth regulation</keyword>
<evidence type="ECO:0000256" key="3">
    <source>
        <dbReference type="SAM" id="Coils"/>
    </source>
</evidence>
<dbReference type="InterPro" id="IPR014002">
    <property type="entry name" value="Agenet_dom_plant"/>
</dbReference>
<feature type="region of interest" description="Disordered" evidence="4">
    <location>
        <begin position="166"/>
        <end position="199"/>
    </location>
</feature>
<evidence type="ECO:0000259" key="5">
    <source>
        <dbReference type="SMART" id="SM00743"/>
    </source>
</evidence>
<dbReference type="AlphaFoldDB" id="A0A8S0R557"/>
<dbReference type="Pfam" id="PF05266">
    <property type="entry name" value="DUF724"/>
    <property type="match status" value="1"/>
</dbReference>
<organism evidence="6 7">
    <name type="scientific">Olea europaea subsp. europaea</name>
    <dbReference type="NCBI Taxonomy" id="158383"/>
    <lineage>
        <taxon>Eukaryota</taxon>
        <taxon>Viridiplantae</taxon>
        <taxon>Streptophyta</taxon>
        <taxon>Embryophyta</taxon>
        <taxon>Tracheophyta</taxon>
        <taxon>Spermatophyta</taxon>
        <taxon>Magnoliopsida</taxon>
        <taxon>eudicotyledons</taxon>
        <taxon>Gunneridae</taxon>
        <taxon>Pentapetalae</taxon>
        <taxon>asterids</taxon>
        <taxon>lamiids</taxon>
        <taxon>Lamiales</taxon>
        <taxon>Oleaceae</taxon>
        <taxon>Oleeae</taxon>
        <taxon>Olea</taxon>
    </lineage>
</organism>
<feature type="compositionally biased region" description="Polar residues" evidence="4">
    <location>
        <begin position="182"/>
        <end position="196"/>
    </location>
</feature>
<reference evidence="6 7" key="1">
    <citation type="submission" date="2019-12" db="EMBL/GenBank/DDBJ databases">
        <authorList>
            <person name="Alioto T."/>
            <person name="Alioto T."/>
            <person name="Gomez Garrido J."/>
        </authorList>
    </citation>
    <scope>NUCLEOTIDE SEQUENCE [LARGE SCALE GENOMIC DNA]</scope>
</reference>
<dbReference type="CDD" id="cd20406">
    <property type="entry name" value="Tudor_Agenet_AtDUF_rpt2_4"/>
    <property type="match status" value="1"/>
</dbReference>
<dbReference type="Gramene" id="OE9A108661T11">
    <property type="protein sequence ID" value="OE9A108661C11"/>
    <property type="gene ID" value="OE9A108661"/>
</dbReference>
<protein>
    <recommendedName>
        <fullName evidence="5">Agenet domain-containing protein</fullName>
    </recommendedName>
</protein>
<dbReference type="PANTHER" id="PTHR31917:SF162">
    <property type="entry name" value="AGENET DOMAIN-CONTAINING PROTEIN"/>
    <property type="match status" value="1"/>
</dbReference>
<feature type="domain" description="Agenet" evidence="5">
    <location>
        <begin position="4"/>
        <end position="71"/>
    </location>
</feature>
<dbReference type="PANTHER" id="PTHR31917">
    <property type="entry name" value="AGENET DOMAIN-CONTAINING PROTEIN-RELATED"/>
    <property type="match status" value="1"/>
</dbReference>
<evidence type="ECO:0000256" key="4">
    <source>
        <dbReference type="SAM" id="MobiDB-lite"/>
    </source>
</evidence>
<dbReference type="InterPro" id="IPR007930">
    <property type="entry name" value="DUF724"/>
</dbReference>
<dbReference type="EMBL" id="CACTIH010002172">
    <property type="protein sequence ID" value="CAA2974420.1"/>
    <property type="molecule type" value="Genomic_DNA"/>
</dbReference>